<feature type="region of interest" description="Disordered" evidence="1">
    <location>
        <begin position="1"/>
        <end position="74"/>
    </location>
</feature>
<dbReference type="PANTHER" id="PTHR33504">
    <property type="entry name" value="NADH DEHYDROGENASE (UBIQUINONE) 1 BETA SUBCOMPLEX, 4"/>
    <property type="match status" value="1"/>
</dbReference>
<keyword evidence="3" id="KW-1185">Reference proteome</keyword>
<evidence type="ECO:0000313" key="2">
    <source>
        <dbReference type="EMBL" id="GMH61286.1"/>
    </source>
</evidence>
<evidence type="ECO:0000256" key="1">
    <source>
        <dbReference type="SAM" id="MobiDB-lite"/>
    </source>
</evidence>
<name>A0A9W7A0H9_9STRA</name>
<dbReference type="AlphaFoldDB" id="A0A9W7A0H9"/>
<accession>A0A9W7A0H9</accession>
<dbReference type="PROSITE" id="PS50096">
    <property type="entry name" value="IQ"/>
    <property type="match status" value="1"/>
</dbReference>
<feature type="region of interest" description="Disordered" evidence="1">
    <location>
        <begin position="525"/>
        <end position="563"/>
    </location>
</feature>
<gene>
    <name evidence="2" type="ORF">TrST_g12786</name>
</gene>
<feature type="compositionally biased region" description="Pro residues" evidence="1">
    <location>
        <begin position="1"/>
        <end position="13"/>
    </location>
</feature>
<dbReference type="OrthoDB" id="10253073at2759"/>
<protein>
    <submittedName>
        <fullName evidence="2">Uncharacterized protein</fullName>
    </submittedName>
</protein>
<comment type="caution">
    <text evidence="2">The sequence shown here is derived from an EMBL/GenBank/DDBJ whole genome shotgun (WGS) entry which is preliminary data.</text>
</comment>
<dbReference type="Proteomes" id="UP001165085">
    <property type="component" value="Unassembled WGS sequence"/>
</dbReference>
<feature type="compositionally biased region" description="Polar residues" evidence="1">
    <location>
        <begin position="14"/>
        <end position="31"/>
    </location>
</feature>
<evidence type="ECO:0000313" key="3">
    <source>
        <dbReference type="Proteomes" id="UP001165085"/>
    </source>
</evidence>
<dbReference type="PANTHER" id="PTHR33504:SF2">
    <property type="entry name" value="PROTEIN MFI"/>
    <property type="match status" value="1"/>
</dbReference>
<dbReference type="EMBL" id="BRXY01000070">
    <property type="protein sequence ID" value="GMH61286.1"/>
    <property type="molecule type" value="Genomic_DNA"/>
</dbReference>
<sequence>MSFVPPPSVPPPSETSASRDPSNPPAQTLHTGSDVDIHHTSPLRNPTAQPARSAAGSRLEKRKRRKGYGKPWDLAKQRKYRQGYRLWQNLRREPWNLPITSQNLAAVEVQKIARGFVRRRRKARGVNGPVSPPPRQEVGEINLLTRFLNTIEGGKENPNAPALFSIYCATKIASWFKMVKWRFRYNYKKFPFYTIAALLIQNSWRHSYQQHYLNESSYMSSAIQYQTPEDKYAAKIQNAWRKTSSVRIYKFYRDLINFRLSGDPKMLLKTINPSEASLFDAATKIHIRLRLGGSSFPPCLYYKIFTSAPCSDIGAFAPRNYAESKHFDPDELHNKSTLSQNAFPGRFDGSVVVGKSEFAATGMLDGEGTEGWYQRVENNGWRAVTVRAQEELREDSVEIDTAAQTKNKFHFSRLVRKKDIAIMRKKKKRLWLRRMYEIGLAKEVEDGRIDIVDKQAMVTQELMAGGDIGDLKMFADHMDVGGGGDFLDVGEDGEVDVEVEKLLNWTSDLDYDGYVEEWSKVGTSTSTGINRAKESGGARVSKATSSEDEGRDEGFFDYGLGFS</sequence>
<proteinExistence type="predicted"/>
<reference evidence="3" key="1">
    <citation type="journal article" date="2023" name="Commun. Biol.">
        <title>Genome analysis of Parmales, the sister group of diatoms, reveals the evolutionary specialization of diatoms from phago-mixotrophs to photoautotrophs.</title>
        <authorList>
            <person name="Ban H."/>
            <person name="Sato S."/>
            <person name="Yoshikawa S."/>
            <person name="Yamada K."/>
            <person name="Nakamura Y."/>
            <person name="Ichinomiya M."/>
            <person name="Sato N."/>
            <person name="Blanc-Mathieu R."/>
            <person name="Endo H."/>
            <person name="Kuwata A."/>
            <person name="Ogata H."/>
        </authorList>
    </citation>
    <scope>NUCLEOTIDE SEQUENCE [LARGE SCALE GENOMIC DNA]</scope>
    <source>
        <strain evidence="3">NIES 3701</strain>
    </source>
</reference>
<organism evidence="2 3">
    <name type="scientific">Triparma strigata</name>
    <dbReference type="NCBI Taxonomy" id="1606541"/>
    <lineage>
        <taxon>Eukaryota</taxon>
        <taxon>Sar</taxon>
        <taxon>Stramenopiles</taxon>
        <taxon>Ochrophyta</taxon>
        <taxon>Bolidophyceae</taxon>
        <taxon>Parmales</taxon>
        <taxon>Triparmaceae</taxon>
        <taxon>Triparma</taxon>
    </lineage>
</organism>